<dbReference type="GO" id="GO:0043590">
    <property type="term" value="C:bacterial nucleoid"/>
    <property type="evidence" value="ECO:0007669"/>
    <property type="project" value="TreeGrafter"/>
</dbReference>
<dbReference type="InterPro" id="IPR003395">
    <property type="entry name" value="RecF/RecN/SMC_N"/>
</dbReference>
<keyword evidence="10" id="KW-0175">Coiled coil</keyword>
<dbReference type="STRING" id="364032.SAMN05443662_0562"/>
<evidence type="ECO:0000256" key="4">
    <source>
        <dbReference type="ARBA" id="ARBA00022741"/>
    </source>
</evidence>
<dbReference type="GO" id="GO:0006281">
    <property type="term" value="P:DNA repair"/>
    <property type="evidence" value="ECO:0007669"/>
    <property type="project" value="UniProtKB-KW"/>
</dbReference>
<evidence type="ECO:0000256" key="10">
    <source>
        <dbReference type="SAM" id="Coils"/>
    </source>
</evidence>
<dbReference type="GO" id="GO:0006310">
    <property type="term" value="P:DNA recombination"/>
    <property type="evidence" value="ECO:0007669"/>
    <property type="project" value="InterPro"/>
</dbReference>
<dbReference type="Pfam" id="PF02463">
    <property type="entry name" value="SMC_N"/>
    <property type="match status" value="1"/>
</dbReference>
<dbReference type="GO" id="GO:0009432">
    <property type="term" value="P:SOS response"/>
    <property type="evidence" value="ECO:0007669"/>
    <property type="project" value="UniProtKB-ARBA"/>
</dbReference>
<dbReference type="FunFam" id="3.40.50.300:FF:000319">
    <property type="entry name" value="DNA repair protein RecN"/>
    <property type="match status" value="1"/>
</dbReference>
<dbReference type="EMBL" id="FSRE01000001">
    <property type="protein sequence ID" value="SIN77402.1"/>
    <property type="molecule type" value="Genomic_DNA"/>
</dbReference>
<accession>A0A1N6E337</accession>
<keyword evidence="7 9" id="KW-0234">DNA repair</keyword>
<dbReference type="PANTHER" id="PTHR11059:SF0">
    <property type="entry name" value="DNA REPAIR PROTEIN RECN"/>
    <property type="match status" value="1"/>
</dbReference>
<keyword evidence="6" id="KW-0067">ATP-binding</keyword>
<dbReference type="FunFam" id="3.40.50.300:FF:000356">
    <property type="entry name" value="DNA repair protein RecN"/>
    <property type="match status" value="1"/>
</dbReference>
<sequence>MLSQLTIRNLAVIKQVDISFETGFTALTGETGAGKSILLDALGLIAGNRADSGMVRHGEKRADIQAEFTIADHPALQRLLEEEALLDEESPHTLHVRRVVQADGGSRAWINGIRVTAQQLKEIVPQLLEIHSQHAHQQLLDSTQQRRLLDGWLNAPELLAMVAETFQRWQRLQHELETLRSQQHEQAQRLAALTLQLQQFAELAPSRDEYETLSQQHHTLAHAQEYEQGLRQAIEALDGNDSAVSAYSQALAELEPLTSINPELENTVAQLNEQLIVAQELARDLTHEADSISHDPEALAQVEARLAQYHALAKHYLLDPEALEEKHQALQAEYDQLSNLDTTLDTLEMEVAEGETAYRNAAEQLSEARAQAGEKLAQEIEAILPTIGLEKARFAVEVTPTATPQKHGMDQVAFMVTTNPGQPLQPLKKVASGGELARISLALELVLTSSRGIDTLIFDEVDVGIGGGVAEQVGRLMQRLGTQRQVLAITHQPQVAACADHHLHIEKQSSETETETHIAQLDEATRVQELARMLGGQTLTDTTLRHAEELLGAARRP</sequence>
<dbReference type="SMART" id="SM00382">
    <property type="entry name" value="AAA"/>
    <property type="match status" value="1"/>
</dbReference>
<comment type="similarity">
    <text evidence="2 9">Belongs to the RecN family.</text>
</comment>
<dbReference type="GO" id="GO:0005524">
    <property type="term" value="F:ATP binding"/>
    <property type="evidence" value="ECO:0007669"/>
    <property type="project" value="UniProtKB-KW"/>
</dbReference>
<keyword evidence="13" id="KW-1185">Reference proteome</keyword>
<dbReference type="PIRSF" id="PIRSF003128">
    <property type="entry name" value="RecN"/>
    <property type="match status" value="1"/>
</dbReference>
<dbReference type="PANTHER" id="PTHR11059">
    <property type="entry name" value="DNA REPAIR PROTEIN RECN"/>
    <property type="match status" value="1"/>
</dbReference>
<reference evidence="12 13" key="1">
    <citation type="submission" date="2016-11" db="EMBL/GenBank/DDBJ databases">
        <authorList>
            <person name="Jaros S."/>
            <person name="Januszkiewicz K."/>
            <person name="Wedrychowicz H."/>
        </authorList>
    </citation>
    <scope>NUCLEOTIDE SEQUENCE [LARGE SCALE GENOMIC DNA]</scope>
    <source>
        <strain evidence="12 13">DSM 17737</strain>
    </source>
</reference>
<evidence type="ECO:0000313" key="12">
    <source>
        <dbReference type="EMBL" id="SIN77402.1"/>
    </source>
</evidence>
<feature type="coiled-coil region" evidence="10">
    <location>
        <begin position="261"/>
        <end position="288"/>
    </location>
</feature>
<evidence type="ECO:0000256" key="9">
    <source>
        <dbReference type="PIRNR" id="PIRNR003128"/>
    </source>
</evidence>
<dbReference type="RefSeq" id="WP_074200856.1">
    <property type="nucleotide sequence ID" value="NZ_FSRE01000001.1"/>
</dbReference>
<dbReference type="Proteomes" id="UP000198461">
    <property type="component" value="Unassembled WGS sequence"/>
</dbReference>
<evidence type="ECO:0000313" key="13">
    <source>
        <dbReference type="Proteomes" id="UP000198461"/>
    </source>
</evidence>
<evidence type="ECO:0000256" key="6">
    <source>
        <dbReference type="ARBA" id="ARBA00022840"/>
    </source>
</evidence>
<keyword evidence="5 9" id="KW-0227">DNA damage</keyword>
<evidence type="ECO:0000256" key="5">
    <source>
        <dbReference type="ARBA" id="ARBA00022763"/>
    </source>
</evidence>
<dbReference type="NCBIfam" id="TIGR00634">
    <property type="entry name" value="recN"/>
    <property type="match status" value="1"/>
</dbReference>
<dbReference type="AlphaFoldDB" id="A0A1N6E337"/>
<protein>
    <recommendedName>
        <fullName evidence="3 9">DNA repair protein RecN</fullName>
    </recommendedName>
    <alternativeName>
        <fullName evidence="8 9">Recombination protein N</fullName>
    </alternativeName>
</protein>
<evidence type="ECO:0000256" key="7">
    <source>
        <dbReference type="ARBA" id="ARBA00023204"/>
    </source>
</evidence>
<evidence type="ECO:0000256" key="2">
    <source>
        <dbReference type="ARBA" id="ARBA00009441"/>
    </source>
</evidence>
<dbReference type="CDD" id="cd03241">
    <property type="entry name" value="ABC_RecN"/>
    <property type="match status" value="2"/>
</dbReference>
<dbReference type="InterPro" id="IPR003593">
    <property type="entry name" value="AAA+_ATPase"/>
</dbReference>
<dbReference type="InterPro" id="IPR027417">
    <property type="entry name" value="P-loop_NTPase"/>
</dbReference>
<evidence type="ECO:0000256" key="3">
    <source>
        <dbReference type="ARBA" id="ARBA00021315"/>
    </source>
</evidence>
<dbReference type="OrthoDB" id="9806954at2"/>
<name>A0A1N6E337_9GAMM</name>
<evidence type="ECO:0000256" key="8">
    <source>
        <dbReference type="ARBA" id="ARBA00033408"/>
    </source>
</evidence>
<evidence type="ECO:0000256" key="1">
    <source>
        <dbReference type="ARBA" id="ARBA00003618"/>
    </source>
</evidence>
<dbReference type="SUPFAM" id="SSF52540">
    <property type="entry name" value="P-loop containing nucleoside triphosphate hydrolases"/>
    <property type="match status" value="1"/>
</dbReference>
<evidence type="ECO:0000259" key="11">
    <source>
        <dbReference type="SMART" id="SM00382"/>
    </source>
</evidence>
<gene>
    <name evidence="12" type="ORF">SAMN05443662_0562</name>
</gene>
<comment type="function">
    <text evidence="1 9">May be involved in recombinational repair of damaged DNA.</text>
</comment>
<feature type="coiled-coil region" evidence="10">
    <location>
        <begin position="330"/>
        <end position="382"/>
    </location>
</feature>
<organism evidence="12 13">
    <name type="scientific">Sulfurivirga caldicuralii</name>
    <dbReference type="NCBI Taxonomy" id="364032"/>
    <lineage>
        <taxon>Bacteria</taxon>
        <taxon>Pseudomonadati</taxon>
        <taxon>Pseudomonadota</taxon>
        <taxon>Gammaproteobacteria</taxon>
        <taxon>Thiotrichales</taxon>
        <taxon>Piscirickettsiaceae</taxon>
        <taxon>Sulfurivirga</taxon>
    </lineage>
</organism>
<keyword evidence="4" id="KW-0547">Nucleotide-binding</keyword>
<dbReference type="InterPro" id="IPR004604">
    <property type="entry name" value="DNA_recomb/repair_RecN"/>
</dbReference>
<dbReference type="Gene3D" id="3.40.50.300">
    <property type="entry name" value="P-loop containing nucleotide triphosphate hydrolases"/>
    <property type="match status" value="2"/>
</dbReference>
<dbReference type="NCBIfam" id="NF008121">
    <property type="entry name" value="PRK10869.1"/>
    <property type="match status" value="1"/>
</dbReference>
<feature type="domain" description="AAA+ ATPase" evidence="11">
    <location>
        <begin position="21"/>
        <end position="509"/>
    </location>
</feature>
<proteinExistence type="inferred from homology"/>